<dbReference type="Gene3D" id="3.40.50.720">
    <property type="entry name" value="NAD(P)-binding Rossmann-like Domain"/>
    <property type="match status" value="1"/>
</dbReference>
<dbReference type="EMBL" id="APHR01000064">
    <property type="protein sequence ID" value="EMR12236.1"/>
    <property type="molecule type" value="Genomic_DNA"/>
</dbReference>
<organism evidence="2 3">
    <name type="scientific">Methylophaga lonarensis MPL</name>
    <dbReference type="NCBI Taxonomy" id="1286106"/>
    <lineage>
        <taxon>Bacteria</taxon>
        <taxon>Pseudomonadati</taxon>
        <taxon>Pseudomonadota</taxon>
        <taxon>Gammaproteobacteria</taxon>
        <taxon>Thiotrichales</taxon>
        <taxon>Piscirickettsiaceae</taxon>
        <taxon>Methylophaga</taxon>
    </lineage>
</organism>
<evidence type="ECO:0000313" key="2">
    <source>
        <dbReference type="EMBL" id="EMR12236.1"/>
    </source>
</evidence>
<dbReference type="InterPro" id="IPR051783">
    <property type="entry name" value="NAD(P)-dependent_oxidoreduct"/>
</dbReference>
<dbReference type="GO" id="GO:0004029">
    <property type="term" value="F:aldehyde dehydrogenase (NAD+) activity"/>
    <property type="evidence" value="ECO:0007669"/>
    <property type="project" value="TreeGrafter"/>
</dbReference>
<dbReference type="PANTHER" id="PTHR48079">
    <property type="entry name" value="PROTEIN YEEZ"/>
    <property type="match status" value="1"/>
</dbReference>
<keyword evidence="3" id="KW-1185">Reference proteome</keyword>
<dbReference type="CDD" id="cd05266">
    <property type="entry name" value="SDR_a4"/>
    <property type="match status" value="1"/>
</dbReference>
<dbReference type="PANTHER" id="PTHR48079:SF6">
    <property type="entry name" value="NAD(P)-BINDING DOMAIN-CONTAINING PROTEIN-RELATED"/>
    <property type="match status" value="1"/>
</dbReference>
<dbReference type="eggNOG" id="COG0451">
    <property type="taxonomic scope" value="Bacteria"/>
</dbReference>
<dbReference type="SUPFAM" id="SSF51735">
    <property type="entry name" value="NAD(P)-binding Rossmann-fold domains"/>
    <property type="match status" value="1"/>
</dbReference>
<dbReference type="STRING" id="1286106.MPL1_11293"/>
<evidence type="ECO:0000313" key="3">
    <source>
        <dbReference type="Proteomes" id="UP000012019"/>
    </source>
</evidence>
<dbReference type="InterPro" id="IPR016040">
    <property type="entry name" value="NAD(P)-bd_dom"/>
</dbReference>
<dbReference type="GO" id="GO:0005737">
    <property type="term" value="C:cytoplasm"/>
    <property type="evidence" value="ECO:0007669"/>
    <property type="project" value="TreeGrafter"/>
</dbReference>
<dbReference type="Pfam" id="PF13460">
    <property type="entry name" value="NAD_binding_10"/>
    <property type="match status" value="1"/>
</dbReference>
<feature type="domain" description="NAD(P)-binding" evidence="1">
    <location>
        <begin position="9"/>
        <end position="160"/>
    </location>
</feature>
<dbReference type="Proteomes" id="UP000012019">
    <property type="component" value="Unassembled WGS sequence"/>
</dbReference>
<gene>
    <name evidence="2" type="ORF">MPL1_11293</name>
</gene>
<reference evidence="2 3" key="1">
    <citation type="journal article" date="2013" name="Genome Announc.">
        <title>Draft Genome Sequence of Methylophaga lonarensis MPLT, a Haloalkaliphilic (Non-Methane-Utilizing) Methylotroph.</title>
        <authorList>
            <person name="Shetty S.A."/>
            <person name="Marathe N.P."/>
            <person name="Munot H."/>
            <person name="Antony C.P."/>
            <person name="Dhotre D.P."/>
            <person name="Murrell J.C."/>
            <person name="Shouche Y.S."/>
        </authorList>
    </citation>
    <scope>NUCLEOTIDE SEQUENCE [LARGE SCALE GENOMIC DNA]</scope>
    <source>
        <strain evidence="2 3">MPL</strain>
    </source>
</reference>
<evidence type="ECO:0000259" key="1">
    <source>
        <dbReference type="Pfam" id="PF13460"/>
    </source>
</evidence>
<dbReference type="PATRIC" id="fig|1286106.3.peg.2257"/>
<dbReference type="AlphaFoldDB" id="M7NYF1"/>
<accession>M7NYF1</accession>
<sequence length="260" mass="29053">MKNSISILGSGWLGLPLIDMFVKQGYAVKASTRNIDKLPLLSQHGATGYIVDTQLAIPKDFLDSETLIINITGKDFDAYQKLALAIASSPVQKVLMVSSTSVYLNLNRQVSEDEAAENPDSALWQIEQLLQTHEGFTTTIVRFSGLIGGRRHPGRFFSQGKVISQPLAPVNLIHLDDCLGIIDAIIQQQSWGEVYNGCADFHPAKREFYGYWAAQLGLPEPKSLDDDTPQDWKIVSNQKVQQRLAYQFIHPDLYRLSFDD</sequence>
<proteinExistence type="predicted"/>
<dbReference type="InterPro" id="IPR036291">
    <property type="entry name" value="NAD(P)-bd_dom_sf"/>
</dbReference>
<name>M7NYF1_9GAMM</name>
<comment type="caution">
    <text evidence="2">The sequence shown here is derived from an EMBL/GenBank/DDBJ whole genome shotgun (WGS) entry which is preliminary data.</text>
</comment>
<protein>
    <submittedName>
        <fullName evidence="2">Nucleoside-diphosphate-sugar epimerase</fullName>
    </submittedName>
</protein>